<dbReference type="Proteomes" id="UP001168821">
    <property type="component" value="Unassembled WGS sequence"/>
</dbReference>
<dbReference type="PANTHER" id="PTHR21538:SF23">
    <property type="entry name" value="ANILLIN"/>
    <property type="match status" value="1"/>
</dbReference>
<evidence type="ECO:0000259" key="1">
    <source>
        <dbReference type="PROSITE" id="PS50003"/>
    </source>
</evidence>
<reference evidence="2" key="1">
    <citation type="journal article" date="2023" name="G3 (Bethesda)">
        <title>Whole genome assemblies of Zophobas morio and Tenebrio molitor.</title>
        <authorList>
            <person name="Kaur S."/>
            <person name="Stinson S.A."/>
            <person name="diCenzo G.C."/>
        </authorList>
    </citation>
    <scope>NUCLEOTIDE SEQUENCE</scope>
    <source>
        <strain evidence="2">QUZm001</strain>
    </source>
</reference>
<dbReference type="AlphaFoldDB" id="A0AA38INZ0"/>
<feature type="domain" description="PH" evidence="1">
    <location>
        <begin position="375"/>
        <end position="478"/>
    </location>
</feature>
<dbReference type="InterPro" id="IPR051364">
    <property type="entry name" value="Cytokinesis/Rho-signaling"/>
</dbReference>
<dbReference type="SMART" id="SM00233">
    <property type="entry name" value="PH"/>
    <property type="match status" value="1"/>
</dbReference>
<protein>
    <recommendedName>
        <fullName evidence="1">PH domain-containing protein</fullName>
    </recommendedName>
</protein>
<dbReference type="PROSITE" id="PS50003">
    <property type="entry name" value="PH_DOMAIN"/>
    <property type="match status" value="1"/>
</dbReference>
<gene>
    <name evidence="2" type="ORF">Zmor_005228</name>
</gene>
<accession>A0AA38INZ0</accession>
<dbReference type="InterPro" id="IPR011993">
    <property type="entry name" value="PH-like_dom_sf"/>
</dbReference>
<evidence type="ECO:0000313" key="2">
    <source>
        <dbReference type="EMBL" id="KAJ3660797.1"/>
    </source>
</evidence>
<dbReference type="InterPro" id="IPR001849">
    <property type="entry name" value="PH_domain"/>
</dbReference>
<dbReference type="EMBL" id="JALNTZ010000002">
    <property type="protein sequence ID" value="KAJ3660797.1"/>
    <property type="molecule type" value="Genomic_DNA"/>
</dbReference>
<comment type="caution">
    <text evidence="2">The sequence shown here is derived from an EMBL/GenBank/DDBJ whole genome shotgun (WGS) entry which is preliminary data.</text>
</comment>
<dbReference type="GO" id="GO:0031106">
    <property type="term" value="P:septin ring organization"/>
    <property type="evidence" value="ECO:0007669"/>
    <property type="project" value="TreeGrafter"/>
</dbReference>
<evidence type="ECO:0000313" key="3">
    <source>
        <dbReference type="Proteomes" id="UP001168821"/>
    </source>
</evidence>
<dbReference type="Gene3D" id="2.30.29.30">
    <property type="entry name" value="Pleckstrin-homology domain (PH domain)/Phosphotyrosine-binding domain (PTB)"/>
    <property type="match status" value="1"/>
</dbReference>
<dbReference type="SUPFAM" id="SSF50729">
    <property type="entry name" value="PH domain-like"/>
    <property type="match status" value="1"/>
</dbReference>
<dbReference type="GO" id="GO:0000281">
    <property type="term" value="P:mitotic cytokinesis"/>
    <property type="evidence" value="ECO:0007669"/>
    <property type="project" value="TreeGrafter"/>
</dbReference>
<organism evidence="2 3">
    <name type="scientific">Zophobas morio</name>
    <dbReference type="NCBI Taxonomy" id="2755281"/>
    <lineage>
        <taxon>Eukaryota</taxon>
        <taxon>Metazoa</taxon>
        <taxon>Ecdysozoa</taxon>
        <taxon>Arthropoda</taxon>
        <taxon>Hexapoda</taxon>
        <taxon>Insecta</taxon>
        <taxon>Pterygota</taxon>
        <taxon>Neoptera</taxon>
        <taxon>Endopterygota</taxon>
        <taxon>Coleoptera</taxon>
        <taxon>Polyphaga</taxon>
        <taxon>Cucujiformia</taxon>
        <taxon>Tenebrionidae</taxon>
        <taxon>Zophobas</taxon>
    </lineage>
</organism>
<dbReference type="PANTHER" id="PTHR21538">
    <property type="entry name" value="ANILLIN/RHOTEKIN RTKN"/>
    <property type="match status" value="1"/>
</dbReference>
<dbReference type="Pfam" id="PF00169">
    <property type="entry name" value="PH"/>
    <property type="match status" value="1"/>
</dbReference>
<sequence length="486" mass="55501">MGYPEYESIHNSTFDENLLNPETKHLWQYSSGSTSLSSIETSYKPTDIKEIVDSLVMAKYGSRYHRNCFKSAARRSRSQLSTFSTNSNSESTFKIADITSDYSVNTSDISDLISCERQSTTSGVETGGNVVSFSDTWTIDSTLTDQINSSSCEKEEETNGDQSADFMLELVTRKRMILLRTREQIVKAIYHQENQNRLTFYKERLEAEKLLLLTNLRLEHISCEAAEHTYLRSVNWFYSGNIEISNVHIFPNYYNNEHFLFLVISGSKVFATEGGKMKSNGGIYFSKKITIPYLQSDFKLHLLVYSVTSKALLKKSSTSRTFRNYDRDISSRKSSFSLWGHIRLKACQLSKSGYLKMYADSGMFTVCISAHANVDKNLSGFLNVRKISKGCPSWDRQFCSLNAGILNYYNYPPSDPLESTPARTINLKTCELRFPSREECTRRRSICLKMNGSEGVLMSFDTQQEFECWAKYLNIALSQIRACNKD</sequence>
<proteinExistence type="predicted"/>
<dbReference type="GO" id="GO:0005826">
    <property type="term" value="C:actomyosin contractile ring"/>
    <property type="evidence" value="ECO:0007669"/>
    <property type="project" value="TreeGrafter"/>
</dbReference>
<name>A0AA38INZ0_9CUCU</name>
<keyword evidence="3" id="KW-1185">Reference proteome</keyword>
<dbReference type="GO" id="GO:0000915">
    <property type="term" value="P:actomyosin contractile ring assembly"/>
    <property type="evidence" value="ECO:0007669"/>
    <property type="project" value="TreeGrafter"/>
</dbReference>